<keyword evidence="2" id="KW-1185">Reference proteome</keyword>
<gene>
    <name evidence="1" type="ORF">ESV24_08850</name>
</gene>
<name>A0A5C6YP65_9FLAO</name>
<reference evidence="1 2" key="1">
    <citation type="submission" date="2019-08" db="EMBL/GenBank/DDBJ databases">
        <title>Genome of Aequorivita lipolytica Y10-2 (type strain).</title>
        <authorList>
            <person name="Bowman J.P."/>
        </authorList>
    </citation>
    <scope>NUCLEOTIDE SEQUENCE [LARGE SCALE GENOMIC DNA]</scope>
    <source>
        <strain evidence="1 2">Y10-2</strain>
    </source>
</reference>
<dbReference type="AlphaFoldDB" id="A0A5C6YP65"/>
<dbReference type="Proteomes" id="UP000321945">
    <property type="component" value="Unassembled WGS sequence"/>
</dbReference>
<evidence type="ECO:0000313" key="1">
    <source>
        <dbReference type="EMBL" id="TXD69140.1"/>
    </source>
</evidence>
<evidence type="ECO:0000313" key="2">
    <source>
        <dbReference type="Proteomes" id="UP000321945"/>
    </source>
</evidence>
<accession>A0A5C6YP65</accession>
<protein>
    <submittedName>
        <fullName evidence="1">Uncharacterized protein</fullName>
    </submittedName>
</protein>
<dbReference type="EMBL" id="VORU01000006">
    <property type="protein sequence ID" value="TXD69140.1"/>
    <property type="molecule type" value="Genomic_DNA"/>
</dbReference>
<dbReference type="RefSeq" id="WP_146743151.1">
    <property type="nucleotide sequence ID" value="NZ_CBCRZQ010000005.1"/>
</dbReference>
<dbReference type="OrthoDB" id="1244544at2"/>
<organism evidence="1 2">
    <name type="scientific">Aequorivita lipolytica</name>
    <dbReference type="NCBI Taxonomy" id="153267"/>
    <lineage>
        <taxon>Bacteria</taxon>
        <taxon>Pseudomonadati</taxon>
        <taxon>Bacteroidota</taxon>
        <taxon>Flavobacteriia</taxon>
        <taxon>Flavobacteriales</taxon>
        <taxon>Flavobacteriaceae</taxon>
        <taxon>Aequorivita</taxon>
    </lineage>
</organism>
<comment type="caution">
    <text evidence="1">The sequence shown here is derived from an EMBL/GenBank/DDBJ whole genome shotgun (WGS) entry which is preliminary data.</text>
</comment>
<proteinExistence type="predicted"/>
<sequence length="198" mass="22226">MAQVGINNPNPTATLDVTGSVLVGKNLYLENPGEFPEIRGSQLLIKKTDEQVVKYDIDQSKYGPINYVQFVFRNTNTIGLQNYDTKISANDYLVTVQGFYFLVNGTNSTNITIHSNIAEDNIEGYQIYAYTDNSTQTWHIKGFVNDSTFRNDANADTAIDLYINLIIFRNGFIAKPLENVYVNMNNQETKTVPAPTGF</sequence>